<dbReference type="AlphaFoldDB" id="A0AAJ3FZB1"/>
<evidence type="ECO:0000313" key="1">
    <source>
        <dbReference type="EMBL" id="NUT82567.1"/>
    </source>
</evidence>
<accession>A0AAJ3FZB1</accession>
<proteinExistence type="predicted"/>
<reference evidence="1 2" key="1">
    <citation type="journal article" date="2020" name="Front. Plant Sci.">
        <title>Isolation of Rhizosphere Bacteria That Improve Quality and Water Stress Tolerance in Greenhouse Ornamentals.</title>
        <authorList>
            <person name="Nordstedt N.P."/>
            <person name="Jones M.L."/>
        </authorList>
    </citation>
    <scope>NUCLEOTIDE SEQUENCE [LARGE SCALE GENOMIC DNA]</scope>
    <source>
        <strain evidence="1 2">C2F7</strain>
    </source>
</reference>
<name>A0AAJ3FZB1_9PSED</name>
<dbReference type="RefSeq" id="WP_175360483.1">
    <property type="nucleotide sequence ID" value="NZ_JABFMS010000030.1"/>
</dbReference>
<dbReference type="EMBL" id="JABFMS010000030">
    <property type="protein sequence ID" value="NUT82567.1"/>
    <property type="molecule type" value="Genomic_DNA"/>
</dbReference>
<organism evidence="1 2">
    <name type="scientific">Pseudomonas brassicacearum</name>
    <dbReference type="NCBI Taxonomy" id="930166"/>
    <lineage>
        <taxon>Bacteria</taxon>
        <taxon>Pseudomonadati</taxon>
        <taxon>Pseudomonadota</taxon>
        <taxon>Gammaproteobacteria</taxon>
        <taxon>Pseudomonadales</taxon>
        <taxon>Pseudomonadaceae</taxon>
        <taxon>Pseudomonas</taxon>
    </lineage>
</organism>
<dbReference type="Proteomes" id="UP000562723">
    <property type="component" value="Unassembled WGS sequence"/>
</dbReference>
<protein>
    <submittedName>
        <fullName evidence="1">Uncharacterized protein</fullName>
    </submittedName>
</protein>
<gene>
    <name evidence="1" type="ORF">HNO85_16605</name>
</gene>
<sequence length="271" mass="30074">MNFENALKALSLSDAVVACAAGRIKSPICTLEAPAQWFGFPPALVPIWSDGSRPTYIGYWKHWFVEREPCFVKMFVSSDRMTTEIARTPSQLFGVIAMMAISLDDGVTLDLEQFAARVGLEKLSELDAVSLKTGDDPKGFPKAELFRTLTPLDCISYDGNQYMGDFPSEFARGNWWETSCSFEVLNKNMRISEGASLPGWFDPAQVKTTLFENFMSAGRLDYAWLTLNSTGWLIADARRAIIELQARTSDEVFGCVAASWLSFADDSAGSY</sequence>
<evidence type="ECO:0000313" key="2">
    <source>
        <dbReference type="Proteomes" id="UP000562723"/>
    </source>
</evidence>
<comment type="caution">
    <text evidence="1">The sequence shown here is derived from an EMBL/GenBank/DDBJ whole genome shotgun (WGS) entry which is preliminary data.</text>
</comment>